<dbReference type="InterPro" id="IPR006664">
    <property type="entry name" value="OMP_bac"/>
</dbReference>
<dbReference type="InterPro" id="IPR011990">
    <property type="entry name" value="TPR-like_helical_dom_sf"/>
</dbReference>
<dbReference type="Pfam" id="PF07676">
    <property type="entry name" value="PD40"/>
    <property type="match status" value="3"/>
</dbReference>
<dbReference type="SUPFAM" id="SSF48452">
    <property type="entry name" value="TPR-like"/>
    <property type="match status" value="1"/>
</dbReference>
<feature type="chain" id="PRO_5011754676" evidence="6">
    <location>
        <begin position="22"/>
        <end position="634"/>
    </location>
</feature>
<evidence type="ECO:0000256" key="3">
    <source>
        <dbReference type="ARBA" id="ARBA00023237"/>
    </source>
</evidence>
<accession>A0A1H7MYN8</accession>
<dbReference type="RefSeq" id="WP_090605301.1">
    <property type="nucleotide sequence ID" value="NZ_FNZR01000003.1"/>
</dbReference>
<name>A0A1H7MYN8_9SPHI</name>
<dbReference type="InterPro" id="IPR006665">
    <property type="entry name" value="OmpA-like"/>
</dbReference>
<dbReference type="InterPro" id="IPR006690">
    <property type="entry name" value="OMPA-like_CS"/>
</dbReference>
<dbReference type="EMBL" id="FNZR01000003">
    <property type="protein sequence ID" value="SEL15747.1"/>
    <property type="molecule type" value="Genomic_DNA"/>
</dbReference>
<dbReference type="SUPFAM" id="SSF82171">
    <property type="entry name" value="DPP6 N-terminal domain-like"/>
    <property type="match status" value="1"/>
</dbReference>
<dbReference type="PRINTS" id="PR01021">
    <property type="entry name" value="OMPADOMAIN"/>
</dbReference>
<feature type="domain" description="OmpA-like" evidence="7">
    <location>
        <begin position="523"/>
        <end position="634"/>
    </location>
</feature>
<dbReference type="InterPro" id="IPR011042">
    <property type="entry name" value="6-blade_b-propeller_TolB-like"/>
</dbReference>
<dbReference type="Proteomes" id="UP000198916">
    <property type="component" value="Unassembled WGS sequence"/>
</dbReference>
<dbReference type="SMART" id="SM00028">
    <property type="entry name" value="TPR"/>
    <property type="match status" value="3"/>
</dbReference>
<dbReference type="InterPro" id="IPR050330">
    <property type="entry name" value="Bact_OuterMem_StrucFunc"/>
</dbReference>
<evidence type="ECO:0000256" key="4">
    <source>
        <dbReference type="PROSITE-ProRule" id="PRU00339"/>
    </source>
</evidence>
<feature type="signal peptide" evidence="6">
    <location>
        <begin position="1"/>
        <end position="21"/>
    </location>
</feature>
<dbReference type="OrthoDB" id="9809364at2"/>
<dbReference type="Gene3D" id="2.120.10.30">
    <property type="entry name" value="TolB, C-terminal domain"/>
    <property type="match status" value="1"/>
</dbReference>
<comment type="subcellular location">
    <subcellularLocation>
        <location evidence="1">Cell outer membrane</location>
    </subcellularLocation>
</comment>
<evidence type="ECO:0000256" key="5">
    <source>
        <dbReference type="PROSITE-ProRule" id="PRU00473"/>
    </source>
</evidence>
<dbReference type="Pfam" id="PF00691">
    <property type="entry name" value="OmpA"/>
    <property type="match status" value="1"/>
</dbReference>
<dbReference type="PANTHER" id="PTHR30329:SF21">
    <property type="entry name" value="LIPOPROTEIN YIAD-RELATED"/>
    <property type="match status" value="1"/>
</dbReference>
<dbReference type="Pfam" id="PF13432">
    <property type="entry name" value="TPR_16"/>
    <property type="match status" value="1"/>
</dbReference>
<dbReference type="PANTHER" id="PTHR30329">
    <property type="entry name" value="STATOR ELEMENT OF FLAGELLAR MOTOR COMPLEX"/>
    <property type="match status" value="1"/>
</dbReference>
<dbReference type="PROSITE" id="PS50005">
    <property type="entry name" value="TPR"/>
    <property type="match status" value="1"/>
</dbReference>
<dbReference type="GO" id="GO:0009279">
    <property type="term" value="C:cell outer membrane"/>
    <property type="evidence" value="ECO:0007669"/>
    <property type="project" value="UniProtKB-SubCell"/>
</dbReference>
<feature type="repeat" description="TPR" evidence="4">
    <location>
        <begin position="64"/>
        <end position="97"/>
    </location>
</feature>
<keyword evidence="9" id="KW-1185">Reference proteome</keyword>
<keyword evidence="4" id="KW-0802">TPR repeat</keyword>
<dbReference type="Gene3D" id="1.25.40.10">
    <property type="entry name" value="Tetratricopeptide repeat domain"/>
    <property type="match status" value="1"/>
</dbReference>
<proteinExistence type="predicted"/>
<dbReference type="InterPro" id="IPR019734">
    <property type="entry name" value="TPR_rpt"/>
</dbReference>
<sequence length="634" mass="70927">MRKPLYALSLCTMLFFLHGYAQERSGNKKAQQAFDKAGNQLKNRQYGLAIASLESAVELDPAFAIAHQQLGDIYRRQHDYDEAAQHYSRVIQLDSTLTSLTWFGLGESLLHTGNYREALVALQKYAATPGLDEAGKRLTDKYITDCEFSLSAVMHPVAFHPQNPGPAINSEHDEYFPKLTADHRTIIFTRKVNGQENFYESSKDGTGAWQTAQFLQGDINSELYNEGAHCISPDGKYLFFTGCNRPNGLGSCDIYVSRREGDRWSEPHNLGTPVNSQGWEAQPALGADGRTLYFVSNRSGGQGGYDIWVSTLQDDDQWGEPQNLGPTINTPFNESSPYIHADNHTLYFVSNGWPGFGDKDIFKSQRDSDGNWQQPANLGFPINDHHEQSALTVSMNGKHAFFSARRPDALGGLDIYTFELPEVNQPDPVAYLKGIIVDAESKTPIQAEVTVTDILANQILYHESADYEDGTFLAPLPFGKTYALHIKQPGYLFFSENYPLDDSTKINDAYEIQISLSPIKIGSTETLNNIFFDTDKYELLPQSKSDLDNLVEFLQLNKTIRIEISGHTDNTGNETYNQTLSENRARAVHDYLVSAGIADVRLTYKGYGQSQPIAGNETEEGRQLNRRTAFKIIK</sequence>
<dbReference type="InterPro" id="IPR011659">
    <property type="entry name" value="WD40"/>
</dbReference>
<reference evidence="9" key="1">
    <citation type="submission" date="2016-10" db="EMBL/GenBank/DDBJ databases">
        <authorList>
            <person name="Varghese N."/>
            <person name="Submissions S."/>
        </authorList>
    </citation>
    <scope>NUCLEOTIDE SEQUENCE [LARGE SCALE GENOMIC DNA]</scope>
    <source>
        <strain evidence="9">Jip14</strain>
    </source>
</reference>
<keyword evidence="2 5" id="KW-0472">Membrane</keyword>
<keyword evidence="3" id="KW-0998">Cell outer membrane</keyword>
<organism evidence="8 9">
    <name type="scientific">Parapedobacter koreensis</name>
    <dbReference type="NCBI Taxonomy" id="332977"/>
    <lineage>
        <taxon>Bacteria</taxon>
        <taxon>Pseudomonadati</taxon>
        <taxon>Bacteroidota</taxon>
        <taxon>Sphingobacteriia</taxon>
        <taxon>Sphingobacteriales</taxon>
        <taxon>Sphingobacteriaceae</taxon>
        <taxon>Parapedobacter</taxon>
    </lineage>
</organism>
<gene>
    <name evidence="8" type="ORF">SAMN05421740_103676</name>
</gene>
<evidence type="ECO:0000259" key="7">
    <source>
        <dbReference type="PROSITE" id="PS51123"/>
    </source>
</evidence>
<dbReference type="InterPro" id="IPR036737">
    <property type="entry name" value="OmpA-like_sf"/>
</dbReference>
<dbReference type="PROSITE" id="PS51123">
    <property type="entry name" value="OMPA_2"/>
    <property type="match status" value="1"/>
</dbReference>
<dbReference type="AlphaFoldDB" id="A0A1H7MYN8"/>
<dbReference type="CDD" id="cd07185">
    <property type="entry name" value="OmpA_C-like"/>
    <property type="match status" value="1"/>
</dbReference>
<dbReference type="PROSITE" id="PS01068">
    <property type="entry name" value="OMPA_1"/>
    <property type="match status" value="1"/>
</dbReference>
<evidence type="ECO:0000313" key="9">
    <source>
        <dbReference type="Proteomes" id="UP000198916"/>
    </source>
</evidence>
<evidence type="ECO:0000256" key="6">
    <source>
        <dbReference type="SAM" id="SignalP"/>
    </source>
</evidence>
<keyword evidence="6" id="KW-0732">Signal</keyword>
<evidence type="ECO:0000313" key="8">
    <source>
        <dbReference type="EMBL" id="SEL15747.1"/>
    </source>
</evidence>
<dbReference type="Gene3D" id="3.30.1330.60">
    <property type="entry name" value="OmpA-like domain"/>
    <property type="match status" value="1"/>
</dbReference>
<protein>
    <submittedName>
        <fullName evidence="8">WD40-like Beta Propeller Repeat</fullName>
    </submittedName>
</protein>
<dbReference type="SUPFAM" id="SSF103088">
    <property type="entry name" value="OmpA-like"/>
    <property type="match status" value="1"/>
</dbReference>
<dbReference type="STRING" id="332977.SAMN05421740_103676"/>
<evidence type="ECO:0000256" key="1">
    <source>
        <dbReference type="ARBA" id="ARBA00004442"/>
    </source>
</evidence>
<evidence type="ECO:0000256" key="2">
    <source>
        <dbReference type="ARBA" id="ARBA00023136"/>
    </source>
</evidence>